<evidence type="ECO:0000313" key="1">
    <source>
        <dbReference type="EMBL" id="NFF88847.1"/>
    </source>
</evidence>
<reference evidence="3 4" key="1">
    <citation type="submission" date="2019-04" db="EMBL/GenBank/DDBJ databases">
        <title>Genome sequencing of Clostridium botulinum Groups I-IV and Clostridium butyricum.</title>
        <authorList>
            <person name="Brunt J."/>
            <person name="Van Vliet A.H.M."/>
            <person name="Stringer S.C."/>
            <person name="Carter A.T."/>
            <person name="Peck M.W."/>
        </authorList>
    </citation>
    <scope>NUCLEOTIDE SEQUENCE [LARGE SCALE GENOMIC DNA]</scope>
    <source>
        <strain evidence="1 4">1605</strain>
        <strain evidence="2 3">CB-K-33E</strain>
    </source>
</reference>
<proteinExistence type="predicted"/>
<dbReference type="Proteomes" id="UP000473681">
    <property type="component" value="Unassembled WGS sequence"/>
</dbReference>
<dbReference type="SUPFAM" id="SSF81593">
    <property type="entry name" value="Nucleotidyltransferase substrate binding subunit/domain"/>
    <property type="match status" value="1"/>
</dbReference>
<dbReference type="OrthoDB" id="1906329at2"/>
<evidence type="ECO:0000313" key="2">
    <source>
        <dbReference type="EMBL" id="NFN36487.1"/>
    </source>
</evidence>
<comment type="caution">
    <text evidence="1">The sequence shown here is derived from an EMBL/GenBank/DDBJ whole genome shotgun (WGS) entry which is preliminary data.</text>
</comment>
<dbReference type="Proteomes" id="UP000476820">
    <property type="component" value="Unassembled WGS sequence"/>
</dbReference>
<evidence type="ECO:0008006" key="5">
    <source>
        <dbReference type="Google" id="ProtNLM"/>
    </source>
</evidence>
<sequence length="148" mass="17494">MNKLNIDRLKYLSASMQDVIRDLDEIISIYDNQSTIIKKHLEQSFRTSFLQYKELLGNYMSQCLKVISVSVSKITYSDAIELCIKENLLPNHEIILYKTLSKFRNDTAHVYKKPPFIVLLQFYKENRDFLNSIIEKINNVIKENRNDI</sequence>
<gene>
    <name evidence="1" type="ORF">FC774_13375</name>
    <name evidence="2" type="ORF">FDB51_15495</name>
</gene>
<dbReference type="Gene3D" id="1.20.120.330">
    <property type="entry name" value="Nucleotidyltransferases domain 2"/>
    <property type="match status" value="1"/>
</dbReference>
<dbReference type="EMBL" id="SWVK01000024">
    <property type="protein sequence ID" value="NFN36487.1"/>
    <property type="molecule type" value="Genomic_DNA"/>
</dbReference>
<evidence type="ECO:0000313" key="4">
    <source>
        <dbReference type="Proteomes" id="UP000476820"/>
    </source>
</evidence>
<dbReference type="AlphaFoldDB" id="A0A0L9Y7A5"/>
<accession>A0A0L9Y7A5</accession>
<evidence type="ECO:0000313" key="3">
    <source>
        <dbReference type="Proteomes" id="UP000473681"/>
    </source>
</evidence>
<protein>
    <recommendedName>
        <fullName evidence="5">DUF86 domain-containing protein</fullName>
    </recommendedName>
</protein>
<dbReference type="EMBL" id="SWOV01000041">
    <property type="protein sequence ID" value="NFF88847.1"/>
    <property type="molecule type" value="Genomic_DNA"/>
</dbReference>
<name>A0A0L9Y7A5_CLOBO</name>
<organism evidence="1 4">
    <name type="scientific">Clostridium botulinum</name>
    <dbReference type="NCBI Taxonomy" id="1491"/>
    <lineage>
        <taxon>Bacteria</taxon>
        <taxon>Bacillati</taxon>
        <taxon>Bacillota</taxon>
        <taxon>Clostridia</taxon>
        <taxon>Eubacteriales</taxon>
        <taxon>Clostridiaceae</taxon>
        <taxon>Clostridium</taxon>
    </lineage>
</organism>
<dbReference type="RefSeq" id="WP_053342391.1">
    <property type="nucleotide sequence ID" value="NZ_LFPA01000153.1"/>
</dbReference>